<keyword evidence="3" id="KW-1185">Reference proteome</keyword>
<feature type="compositionally biased region" description="Basic and acidic residues" evidence="1">
    <location>
        <begin position="84"/>
        <end position="103"/>
    </location>
</feature>
<dbReference type="Proteomes" id="UP000217103">
    <property type="component" value="Unassembled WGS sequence"/>
</dbReference>
<organism evidence="2 3">
    <name type="scientific">Thermostaphylospora chromogena</name>
    <dbReference type="NCBI Taxonomy" id="35622"/>
    <lineage>
        <taxon>Bacteria</taxon>
        <taxon>Bacillati</taxon>
        <taxon>Actinomycetota</taxon>
        <taxon>Actinomycetes</taxon>
        <taxon>Streptosporangiales</taxon>
        <taxon>Thermomonosporaceae</taxon>
        <taxon>Thermostaphylospora</taxon>
    </lineage>
</organism>
<dbReference type="EMBL" id="FNKK01000002">
    <property type="protein sequence ID" value="SDQ47743.1"/>
    <property type="molecule type" value="Genomic_DNA"/>
</dbReference>
<feature type="region of interest" description="Disordered" evidence="1">
    <location>
        <begin position="78"/>
        <end position="103"/>
    </location>
</feature>
<sequence length="103" mass="11522">MSDRRPDRRLRDSADIVFSASVQAESLHFTAVPWSEVTFHGEPGEESASGSRREGLPDHVTEGETYRAIRIDYAIASKLTSAREPGERRHDGMGNRNVRRGDP</sequence>
<dbReference type="OrthoDB" id="3431870at2"/>
<evidence type="ECO:0000313" key="2">
    <source>
        <dbReference type="EMBL" id="SDQ47743.1"/>
    </source>
</evidence>
<evidence type="ECO:0000256" key="1">
    <source>
        <dbReference type="SAM" id="MobiDB-lite"/>
    </source>
</evidence>
<dbReference type="RefSeq" id="WP_093257842.1">
    <property type="nucleotide sequence ID" value="NZ_FNKK01000002.1"/>
</dbReference>
<accession>A0A1H1B784</accession>
<dbReference type="STRING" id="35622.SAMN04489764_0830"/>
<protein>
    <submittedName>
        <fullName evidence="2">Uncharacterized protein</fullName>
    </submittedName>
</protein>
<dbReference type="AlphaFoldDB" id="A0A1H1B784"/>
<evidence type="ECO:0000313" key="3">
    <source>
        <dbReference type="Proteomes" id="UP000217103"/>
    </source>
</evidence>
<proteinExistence type="predicted"/>
<name>A0A1H1B784_9ACTN</name>
<reference evidence="2 3" key="1">
    <citation type="submission" date="2016-10" db="EMBL/GenBank/DDBJ databases">
        <authorList>
            <person name="de Groot N.N."/>
        </authorList>
    </citation>
    <scope>NUCLEOTIDE SEQUENCE [LARGE SCALE GENOMIC DNA]</scope>
    <source>
        <strain evidence="2 3">DSM 43794</strain>
    </source>
</reference>
<feature type="region of interest" description="Disordered" evidence="1">
    <location>
        <begin position="39"/>
        <end position="59"/>
    </location>
</feature>
<gene>
    <name evidence="2" type="ORF">SAMN04489764_0830</name>
</gene>